<dbReference type="InterPro" id="IPR013103">
    <property type="entry name" value="RVT_2"/>
</dbReference>
<reference evidence="3" key="1">
    <citation type="journal article" date="2019" name="Sci. Rep.">
        <title>Draft genome of Tanacetum cinerariifolium, the natural source of mosquito coil.</title>
        <authorList>
            <person name="Yamashiro T."/>
            <person name="Shiraishi A."/>
            <person name="Satake H."/>
            <person name="Nakayama K."/>
        </authorList>
    </citation>
    <scope>NUCLEOTIDE SEQUENCE</scope>
</reference>
<comment type="caution">
    <text evidence="3">The sequence shown here is derived from an EMBL/GenBank/DDBJ whole genome shotgun (WGS) entry which is preliminary data.</text>
</comment>
<organism evidence="3">
    <name type="scientific">Tanacetum cinerariifolium</name>
    <name type="common">Dalmatian daisy</name>
    <name type="synonym">Chrysanthemum cinerariifolium</name>
    <dbReference type="NCBI Taxonomy" id="118510"/>
    <lineage>
        <taxon>Eukaryota</taxon>
        <taxon>Viridiplantae</taxon>
        <taxon>Streptophyta</taxon>
        <taxon>Embryophyta</taxon>
        <taxon>Tracheophyta</taxon>
        <taxon>Spermatophyta</taxon>
        <taxon>Magnoliopsida</taxon>
        <taxon>eudicotyledons</taxon>
        <taxon>Gunneridae</taxon>
        <taxon>Pentapetalae</taxon>
        <taxon>asterids</taxon>
        <taxon>campanulids</taxon>
        <taxon>Asterales</taxon>
        <taxon>Asteraceae</taxon>
        <taxon>Asteroideae</taxon>
        <taxon>Anthemideae</taxon>
        <taxon>Anthemidinae</taxon>
        <taxon>Tanacetum</taxon>
    </lineage>
</organism>
<dbReference type="AlphaFoldDB" id="A0A699IFD5"/>
<keyword evidence="1" id="KW-0732">Signal</keyword>
<gene>
    <name evidence="3" type="ORF">Tci_532834</name>
</gene>
<proteinExistence type="predicted"/>
<evidence type="ECO:0000259" key="2">
    <source>
        <dbReference type="Pfam" id="PF07727"/>
    </source>
</evidence>
<feature type="domain" description="Reverse transcriptase Ty1/copia-type" evidence="2">
    <location>
        <begin position="111"/>
        <end position="185"/>
    </location>
</feature>
<feature type="signal peptide" evidence="1">
    <location>
        <begin position="1"/>
        <end position="17"/>
    </location>
</feature>
<dbReference type="InterPro" id="IPR043502">
    <property type="entry name" value="DNA/RNA_pol_sf"/>
</dbReference>
<name>A0A699IFD5_TANCI</name>
<protein>
    <submittedName>
        <fullName evidence="3">Ribonuclease H-like domain-containing protein</fullName>
    </submittedName>
</protein>
<dbReference type="EMBL" id="BKCJ010299991">
    <property type="protein sequence ID" value="GEZ60861.1"/>
    <property type="molecule type" value="Genomic_DNA"/>
</dbReference>
<accession>A0A699IFD5</accession>
<evidence type="ECO:0000256" key="1">
    <source>
        <dbReference type="SAM" id="SignalP"/>
    </source>
</evidence>
<sequence length="189" mass="21470">MMMMMIVVDLWCSSGGCDDVGVMVWLCGGFDGSGDGDDVWLRCDNVFATQDEGVTTLEENIFSEVMDALLRNGTWDIIELPKGRKAIRSKWIYKIKYQSSDEIDRFKAKLLDVNNAFLYGDLEETVYMKPPEGYFPSDNKACRLKKSLYGLKQAPRQWNAKLNSTLIENGFSQSKSDYSLYTKSDKGVF</sequence>
<dbReference type="Pfam" id="PF07727">
    <property type="entry name" value="RVT_2"/>
    <property type="match status" value="1"/>
</dbReference>
<dbReference type="SUPFAM" id="SSF56672">
    <property type="entry name" value="DNA/RNA polymerases"/>
    <property type="match status" value="1"/>
</dbReference>
<feature type="chain" id="PRO_5025529198" evidence="1">
    <location>
        <begin position="18"/>
        <end position="189"/>
    </location>
</feature>
<evidence type="ECO:0000313" key="3">
    <source>
        <dbReference type="EMBL" id="GEZ60861.1"/>
    </source>
</evidence>